<sequence>MAGVKANSNTDRISELKAFDETKGGVKGLLDSGITKLPSIFHSKQLSVDDRKVASDDVQLSIPIINLKNIHNDSVLRAEVIEKVRYASEKWGFFAVINHGISDDVLDRMIDGMRRFHEQDTELKKKLYSRESGKKVLYSSNYDLYHAQEANWRDTFSCYMAPNPPTPEEMPSVCREIVIEYSEKVTKLAHTLFELFSEALGLNPNKLKDMGCAEGQLLLGHYYPACPEPKLTLGTSKHTDGTFISVLLQDQIGGLQVLYDNQWVNVPPKKGALVINIGDLLQLITNGRFISVYHRVIAQKVGPRISVPIFFRPYVQGGKSYAYGPIKELLSDGNPQIYKEVDFKDYLNHYLTKGIDFVSPLVKFKL</sequence>
<evidence type="ECO:0000256" key="5">
    <source>
        <dbReference type="ARBA" id="ARBA00023004"/>
    </source>
</evidence>
<dbReference type="PANTHER" id="PTHR10209:SF123">
    <property type="entry name" value="FE2OG DIOXYGENASE DOMAIN-CONTAINING PROTEIN"/>
    <property type="match status" value="1"/>
</dbReference>
<reference evidence="8 9" key="1">
    <citation type="submission" date="2019-09" db="EMBL/GenBank/DDBJ databases">
        <authorList>
            <person name="Ou C."/>
        </authorList>
    </citation>
    <scope>NUCLEOTIDE SEQUENCE [LARGE SCALE GENOMIC DNA]</scope>
    <source>
        <strain evidence="8">S2</strain>
        <tissue evidence="8">Leaf</tissue>
    </source>
</reference>
<dbReference type="Pfam" id="PF03171">
    <property type="entry name" value="2OG-FeII_Oxy"/>
    <property type="match status" value="1"/>
</dbReference>
<dbReference type="SMR" id="A0A5N5H3F1"/>
<dbReference type="FunFam" id="2.60.120.330:FF:000005">
    <property type="entry name" value="1-aminocyclopropane-1-carboxylate oxidase homolog 1"/>
    <property type="match status" value="1"/>
</dbReference>
<proteinExistence type="inferred from homology"/>
<dbReference type="OrthoDB" id="288590at2759"/>
<dbReference type="InterPro" id="IPR027443">
    <property type="entry name" value="IPNS-like_sf"/>
</dbReference>
<dbReference type="InterPro" id="IPR026992">
    <property type="entry name" value="DIOX_N"/>
</dbReference>
<feature type="domain" description="Fe2OG dioxygenase" evidence="7">
    <location>
        <begin position="212"/>
        <end position="313"/>
    </location>
</feature>
<evidence type="ECO:0000256" key="6">
    <source>
        <dbReference type="RuleBase" id="RU003682"/>
    </source>
</evidence>
<evidence type="ECO:0000259" key="7">
    <source>
        <dbReference type="PROSITE" id="PS51471"/>
    </source>
</evidence>
<keyword evidence="5 6" id="KW-0408">Iron</keyword>
<comment type="similarity">
    <text evidence="2 6">Belongs to the iron/ascorbate-dependent oxidoreductase family.</text>
</comment>
<dbReference type="Pfam" id="PF14226">
    <property type="entry name" value="DIOX_N"/>
    <property type="match status" value="1"/>
</dbReference>
<evidence type="ECO:0000256" key="4">
    <source>
        <dbReference type="ARBA" id="ARBA00023002"/>
    </source>
</evidence>
<evidence type="ECO:0000256" key="1">
    <source>
        <dbReference type="ARBA" id="ARBA00001962"/>
    </source>
</evidence>
<dbReference type="AlphaFoldDB" id="A0A5N5H3F1"/>
<name>A0A5N5H3F1_9ROSA</name>
<dbReference type="GO" id="GO:0051213">
    <property type="term" value="F:dioxygenase activity"/>
    <property type="evidence" value="ECO:0007669"/>
    <property type="project" value="UniProtKB-ARBA"/>
</dbReference>
<dbReference type="InterPro" id="IPR044861">
    <property type="entry name" value="IPNS-like_FE2OG_OXY"/>
</dbReference>
<evidence type="ECO:0000313" key="9">
    <source>
        <dbReference type="Proteomes" id="UP000327157"/>
    </source>
</evidence>
<dbReference type="EMBL" id="SMOL01000372">
    <property type="protein sequence ID" value="KAB2619860.1"/>
    <property type="molecule type" value="Genomic_DNA"/>
</dbReference>
<dbReference type="PANTHER" id="PTHR10209">
    <property type="entry name" value="OXIDOREDUCTASE, 2OG-FE II OXYGENASE FAMILY PROTEIN"/>
    <property type="match status" value="1"/>
</dbReference>
<dbReference type="Gene3D" id="2.60.120.330">
    <property type="entry name" value="B-lactam Antibiotic, Isopenicillin N Synthase, Chain"/>
    <property type="match status" value="1"/>
</dbReference>
<dbReference type="GO" id="GO:0046872">
    <property type="term" value="F:metal ion binding"/>
    <property type="evidence" value="ECO:0007669"/>
    <property type="project" value="UniProtKB-KW"/>
</dbReference>
<dbReference type="PROSITE" id="PS51471">
    <property type="entry name" value="FE2OG_OXY"/>
    <property type="match status" value="1"/>
</dbReference>
<dbReference type="InterPro" id="IPR005123">
    <property type="entry name" value="Oxoglu/Fe-dep_dioxygenase_dom"/>
</dbReference>
<dbReference type="Proteomes" id="UP000327157">
    <property type="component" value="Unassembled WGS sequence"/>
</dbReference>
<comment type="caution">
    <text evidence="8">The sequence shown here is derived from an EMBL/GenBank/DDBJ whole genome shotgun (WGS) entry which is preliminary data.</text>
</comment>
<keyword evidence="4 6" id="KW-0560">Oxidoreductase</keyword>
<evidence type="ECO:0000256" key="2">
    <source>
        <dbReference type="ARBA" id="ARBA00008056"/>
    </source>
</evidence>
<keyword evidence="9" id="KW-1185">Reference proteome</keyword>
<reference evidence="8 9" key="2">
    <citation type="submission" date="2019-11" db="EMBL/GenBank/DDBJ databases">
        <title>A de novo genome assembly of a pear dwarfing rootstock.</title>
        <authorList>
            <person name="Wang F."/>
            <person name="Wang J."/>
            <person name="Li S."/>
            <person name="Zhang Y."/>
            <person name="Fang M."/>
            <person name="Ma L."/>
            <person name="Zhao Y."/>
            <person name="Jiang S."/>
        </authorList>
    </citation>
    <scope>NUCLEOTIDE SEQUENCE [LARGE SCALE GENOMIC DNA]</scope>
    <source>
        <strain evidence="8">S2</strain>
        <tissue evidence="8">Leaf</tissue>
    </source>
</reference>
<accession>A0A5N5H3F1</accession>
<organism evidence="8 9">
    <name type="scientific">Pyrus ussuriensis x Pyrus communis</name>
    <dbReference type="NCBI Taxonomy" id="2448454"/>
    <lineage>
        <taxon>Eukaryota</taxon>
        <taxon>Viridiplantae</taxon>
        <taxon>Streptophyta</taxon>
        <taxon>Embryophyta</taxon>
        <taxon>Tracheophyta</taxon>
        <taxon>Spermatophyta</taxon>
        <taxon>Magnoliopsida</taxon>
        <taxon>eudicotyledons</taxon>
        <taxon>Gunneridae</taxon>
        <taxon>Pentapetalae</taxon>
        <taxon>rosids</taxon>
        <taxon>fabids</taxon>
        <taxon>Rosales</taxon>
        <taxon>Rosaceae</taxon>
        <taxon>Amygdaloideae</taxon>
        <taxon>Maleae</taxon>
        <taxon>Pyrus</taxon>
    </lineage>
</organism>
<gene>
    <name evidence="8" type="ORF">D8674_037426</name>
</gene>
<comment type="cofactor">
    <cofactor evidence="1">
        <name>Fe cation</name>
        <dbReference type="ChEBI" id="CHEBI:24875"/>
    </cofactor>
</comment>
<protein>
    <submittedName>
        <fullName evidence="8">1-aminocyclopropane-1-carboxylate oxidase 1-like</fullName>
    </submittedName>
</protein>
<dbReference type="SUPFAM" id="SSF51197">
    <property type="entry name" value="Clavaminate synthase-like"/>
    <property type="match status" value="1"/>
</dbReference>
<evidence type="ECO:0000256" key="3">
    <source>
        <dbReference type="ARBA" id="ARBA00022723"/>
    </source>
</evidence>
<evidence type="ECO:0000313" key="8">
    <source>
        <dbReference type="EMBL" id="KAB2619860.1"/>
    </source>
</evidence>
<keyword evidence="3 6" id="KW-0479">Metal-binding</keyword>